<evidence type="ECO:0000313" key="1">
    <source>
        <dbReference type="EMBL" id="SCB39607.1"/>
    </source>
</evidence>
<reference evidence="2" key="1">
    <citation type="submission" date="2016-08" db="EMBL/GenBank/DDBJ databases">
        <authorList>
            <person name="Varghese N."/>
            <person name="Submissions Spin"/>
        </authorList>
    </citation>
    <scope>NUCLEOTIDE SEQUENCE [LARGE SCALE GENOMIC DNA]</scope>
    <source>
        <strain evidence="2">HAMBI 2971</strain>
    </source>
</reference>
<keyword evidence="2" id="KW-1185">Reference proteome</keyword>
<dbReference type="EMBL" id="FMAH01000030">
    <property type="protein sequence ID" value="SCB39607.1"/>
    <property type="molecule type" value="Genomic_DNA"/>
</dbReference>
<gene>
    <name evidence="1" type="ORF">GA0061102_103055</name>
</gene>
<dbReference type="Proteomes" id="UP000199435">
    <property type="component" value="Unassembled WGS sequence"/>
</dbReference>
<evidence type="ECO:0000313" key="2">
    <source>
        <dbReference type="Proteomes" id="UP000199435"/>
    </source>
</evidence>
<proteinExistence type="predicted"/>
<name>A0A1C3WHQ5_9HYPH</name>
<protein>
    <submittedName>
        <fullName evidence="1">Uncharacterized protein</fullName>
    </submittedName>
</protein>
<accession>A0A1C3WHQ5</accession>
<sequence length="41" mass="4591">MVFGHLWTVPMVRETKLVLDGKDFAPRMMPISASRISIATS</sequence>
<dbReference type="AlphaFoldDB" id="A0A1C3WHQ5"/>
<organism evidence="1 2">
    <name type="scientific">Rhizobium miluonense</name>
    <dbReference type="NCBI Taxonomy" id="411945"/>
    <lineage>
        <taxon>Bacteria</taxon>
        <taxon>Pseudomonadati</taxon>
        <taxon>Pseudomonadota</taxon>
        <taxon>Alphaproteobacteria</taxon>
        <taxon>Hyphomicrobiales</taxon>
        <taxon>Rhizobiaceae</taxon>
        <taxon>Rhizobium/Agrobacterium group</taxon>
        <taxon>Rhizobium</taxon>
    </lineage>
</organism>